<dbReference type="InterPro" id="IPR000014">
    <property type="entry name" value="PAS"/>
</dbReference>
<feature type="transmembrane region" description="Helical" evidence="2">
    <location>
        <begin position="346"/>
        <end position="365"/>
    </location>
</feature>
<dbReference type="SMART" id="SM00091">
    <property type="entry name" value="PAS"/>
    <property type="match status" value="1"/>
</dbReference>
<dbReference type="PANTHER" id="PTHR45655:SF13">
    <property type="entry name" value="SOLUBLE GUANYLATE CYCLASE GCY-32-RELATED"/>
    <property type="match status" value="1"/>
</dbReference>
<dbReference type="PANTHER" id="PTHR45655">
    <property type="entry name" value="GUANYLATE CYCLASE SOLUBLE SUBUNIT BETA-2"/>
    <property type="match status" value="1"/>
</dbReference>
<feature type="transmembrane region" description="Helical" evidence="2">
    <location>
        <begin position="121"/>
        <end position="142"/>
    </location>
</feature>
<feature type="transmembrane region" description="Helical" evidence="2">
    <location>
        <begin position="890"/>
        <end position="914"/>
    </location>
</feature>
<dbReference type="EMBL" id="JAPFFF010000048">
    <property type="protein sequence ID" value="KAK8840037.1"/>
    <property type="molecule type" value="Genomic_DNA"/>
</dbReference>
<evidence type="ECO:0000256" key="1">
    <source>
        <dbReference type="SAM" id="MobiDB-lite"/>
    </source>
</evidence>
<keyword evidence="2" id="KW-1133">Transmembrane helix</keyword>
<dbReference type="InterPro" id="IPR001054">
    <property type="entry name" value="A/G_cyclase"/>
</dbReference>
<dbReference type="CDD" id="cd00130">
    <property type="entry name" value="PAS"/>
    <property type="match status" value="1"/>
</dbReference>
<feature type="compositionally biased region" description="Low complexity" evidence="1">
    <location>
        <begin position="1590"/>
        <end position="1610"/>
    </location>
</feature>
<dbReference type="Gene3D" id="3.30.70.1230">
    <property type="entry name" value="Nucleotide cyclase"/>
    <property type="match status" value="2"/>
</dbReference>
<feature type="region of interest" description="Disordered" evidence="1">
    <location>
        <begin position="1542"/>
        <end position="1626"/>
    </location>
</feature>
<keyword evidence="5" id="KW-1185">Reference proteome</keyword>
<feature type="transmembrane region" description="Helical" evidence="2">
    <location>
        <begin position="665"/>
        <end position="690"/>
    </location>
</feature>
<dbReference type="Proteomes" id="UP001470230">
    <property type="component" value="Unassembled WGS sequence"/>
</dbReference>
<sequence>MLSLAPGSSVMPFEGTSRVSHHATTMGPDADESMSSVSKTFFDHFFLIFDELGRCSPPNSLLTFLQFFISFYQYYITTFLPFLPDKWDFTKYPDKILRYLAYPIDFGLRDIDIFYTGASSYVILILSALIIIYLISIIIYYNINKMFPHYNSHITRFVISFLIPILLSPSCCNIGFSFNAIFLEDIQISIDPNITATNITIDLSEYSSSYLSKQLKWRPLFIASVVFGAVFLALLAAAFYVDVMFRSSTPYIEDTPLSMWDGFPLFMILFGSSLTNLFSVLMARMPEWARSLLAACCVLWNAACACCLLSFPMVKKWMNTAVFALVASGVVASFCQLLPVPAACRLAAPLASLAAVCAPLSLVLFRVVRRKVESADVEEADFSRDWRALRWIRLAIGSRCEEFVSFKWLKKANQAGSARVISQAAQVIAFFPSESQNLKFYISLLSKKSDLSLHQRFLFGQLRRVHVLRQSNTSKQLNEDLREITKATGQAIQCFQQFLIRTIDERQELTVDRLNYLAHINRATNSLCREAISRYPNNSRLLFLFSQYVIECQADFKGGIALYQEGQSIERGRRAVVDYAFRSMINLFPSYLYKRILDYKGNNILNRRRAKSGSSMSVDSITNDRNNAASDTDIESNEKIASSVIENPKIRFALRKAVNKMSSTGITILTASSVFRFLLSFVICIIIYAFSSSFLDDRKINYQNIAQIGQVRKSLDLTLFRLAKLWAVSIGLTPSLSDLNTSLGPGISLSDYHGFSEGGGPRESLFSDAYNSIAAIERLGQLLIEIKYEESMNIFDKSTSDFVQMSNISFCNSKTQSIIQSTTSLRYFSLYLLNQAIHAMHLGKDADWKGEDCICEIILNMNNVVNILNDQSNVLVSQEEELSDTLEKGIVIFFCVAVPVAFAAFLAPFVVGFVKMNVEFHQIFDVLSLLPIKIYKEASKPIALFTIESDQPQDGVAQQEYKSCQKVTTLIPTILSTAIITGILIGVFILIKDSNSKFYTLVKWLEIGSGRAPLLIETVTNALCASIFGYLGEADYTDVVYHLEMVFNYSQLLLYQHKTLIWGDDSSKSCNNFSERLDALHFTNTCAISMQATHFQMSYACMCLDQQIMTFNKFAKDVYLTLLYAWYNGNLTDGGSGHNNAFLNILNGYEMTNMHYLGITHMLPRLEAAQEILDEGINLRISQLDEYSLLIALITLAAELILFLADVLIIGNLRREYDIVRILIARLPPLSVAKNQSLVELMTGQINGRQAKKLDPVRIHIKNCTNSLIAFDRQCKIKLTNTATSETFGVSKEQLYNASLAAIISADDVAFIREKCAQNIESKKSKREETQERSAGTQSVDDSKSTMLSSLLDKSDADNIDLNTAASGAPDEKADLYSSPVQMTLVGMKDDGTKMILSAVLTYVPEPDDVYALILNDETKIYVNEEEVKRAKQRTEDIICQVLPPPIAQQGRLHENISFSIKQVTVITIKILNFIDSIQHITSVQAIRNMSELFTLFDTQLMNYPNLTKTMVISESYQAVGGLFNPASIKKFSSRDDSMNLVIDPARKDDDEYSEYESTRGPVSERPSGRATESSAADSTAAPGIPPGSAQNDGTASGAAAASGGDASGQAGSGGNDAGSPAAGAGSFSSSIGPGIDGSNFVSNFNSHNYSNLSTEPASSARPKERITQVRSRKSLYDIRPFNIGKSVLFTSIVLDSISFAFDCLNAVESLNANAGTNHVIAVGINAGGPVTAGTLGEEHIQFEIIGGTVKESYIICNAAEGGSVVVSSEIFELIKDSQEAQQNIAFAKYKKVGLLHFKKTDTFVLKPLSSMNNGEGGEEEVIVEEEEDMDDGPQDVPLDSQAQRADELSC</sequence>
<organism evidence="4 5">
    <name type="scientific">Tritrichomonas musculus</name>
    <dbReference type="NCBI Taxonomy" id="1915356"/>
    <lineage>
        <taxon>Eukaryota</taxon>
        <taxon>Metamonada</taxon>
        <taxon>Parabasalia</taxon>
        <taxon>Tritrichomonadida</taxon>
        <taxon>Tritrichomonadidae</taxon>
        <taxon>Tritrichomonas</taxon>
    </lineage>
</organism>
<dbReference type="Pfam" id="PF00211">
    <property type="entry name" value="Guanylate_cyc"/>
    <property type="match status" value="1"/>
</dbReference>
<keyword evidence="2" id="KW-0812">Transmembrane</keyword>
<feature type="transmembrane region" description="Helical" evidence="2">
    <location>
        <begin position="61"/>
        <end position="83"/>
    </location>
</feature>
<feature type="transmembrane region" description="Helical" evidence="2">
    <location>
        <begin position="220"/>
        <end position="241"/>
    </location>
</feature>
<proteinExistence type="predicted"/>
<feature type="domain" description="PAS" evidence="3">
    <location>
        <begin position="1255"/>
        <end position="1321"/>
    </location>
</feature>
<dbReference type="InterPro" id="IPR029787">
    <property type="entry name" value="Nucleotide_cyclase"/>
</dbReference>
<feature type="compositionally biased region" description="Acidic residues" evidence="1">
    <location>
        <begin position="1817"/>
        <end position="1834"/>
    </location>
</feature>
<feature type="transmembrane region" description="Helical" evidence="2">
    <location>
        <begin position="288"/>
        <end position="309"/>
    </location>
</feature>
<accession>A0ABR2H1G0</accession>
<feature type="transmembrane region" description="Helical" evidence="2">
    <location>
        <begin position="154"/>
        <end position="176"/>
    </location>
</feature>
<feature type="transmembrane region" description="Helical" evidence="2">
    <location>
        <begin position="321"/>
        <end position="340"/>
    </location>
</feature>
<evidence type="ECO:0000256" key="2">
    <source>
        <dbReference type="SAM" id="Phobius"/>
    </source>
</evidence>
<keyword evidence="2" id="KW-0472">Membrane</keyword>
<gene>
    <name evidence="4" type="ORF">M9Y10_030969</name>
</gene>
<feature type="compositionally biased region" description="Polar residues" evidence="1">
    <location>
        <begin position="1333"/>
        <end position="1348"/>
    </location>
</feature>
<name>A0ABR2H1G0_9EUKA</name>
<feature type="transmembrane region" description="Helical" evidence="2">
    <location>
        <begin position="1187"/>
        <end position="1211"/>
    </location>
</feature>
<evidence type="ECO:0000259" key="3">
    <source>
        <dbReference type="SMART" id="SM00091"/>
    </source>
</evidence>
<evidence type="ECO:0000313" key="5">
    <source>
        <dbReference type="Proteomes" id="UP001470230"/>
    </source>
</evidence>
<feature type="region of interest" description="Disordered" evidence="1">
    <location>
        <begin position="1322"/>
        <end position="1348"/>
    </location>
</feature>
<evidence type="ECO:0000313" key="4">
    <source>
        <dbReference type="EMBL" id="KAK8840037.1"/>
    </source>
</evidence>
<feature type="transmembrane region" description="Helical" evidence="2">
    <location>
        <begin position="970"/>
        <end position="991"/>
    </location>
</feature>
<feature type="transmembrane region" description="Helical" evidence="2">
    <location>
        <begin position="262"/>
        <end position="282"/>
    </location>
</feature>
<protein>
    <recommendedName>
        <fullName evidence="3">PAS domain-containing protein</fullName>
    </recommendedName>
</protein>
<feature type="region of interest" description="Disordered" evidence="1">
    <location>
        <begin position="1810"/>
        <end position="1851"/>
    </location>
</feature>
<reference evidence="4 5" key="1">
    <citation type="submission" date="2024-04" db="EMBL/GenBank/DDBJ databases">
        <title>Tritrichomonas musculus Genome.</title>
        <authorList>
            <person name="Alves-Ferreira E."/>
            <person name="Grigg M."/>
            <person name="Lorenzi H."/>
            <person name="Galac M."/>
        </authorList>
    </citation>
    <scope>NUCLEOTIDE SEQUENCE [LARGE SCALE GENOMIC DNA]</scope>
    <source>
        <strain evidence="4 5">EAF2021</strain>
    </source>
</reference>
<feature type="compositionally biased region" description="Low complexity" evidence="1">
    <location>
        <begin position="1571"/>
        <end position="1582"/>
    </location>
</feature>
<feature type="compositionally biased region" description="Basic and acidic residues" evidence="1">
    <location>
        <begin position="1322"/>
        <end position="1332"/>
    </location>
</feature>
<comment type="caution">
    <text evidence="4">The sequence shown here is derived from an EMBL/GenBank/DDBJ whole genome shotgun (WGS) entry which is preliminary data.</text>
</comment>
<dbReference type="SUPFAM" id="SSF55073">
    <property type="entry name" value="Nucleotide cyclase"/>
    <property type="match status" value="1"/>
</dbReference>